<dbReference type="Pfam" id="PF14297">
    <property type="entry name" value="Lin1244_N"/>
    <property type="match status" value="1"/>
</dbReference>
<dbReference type="RefSeq" id="WP_162387696.1">
    <property type="nucleotide sequence ID" value="NZ_CP045997.1"/>
</dbReference>
<name>A0A6P1VX09_9BACT</name>
<sequence>MARPSRNNADYFTHNADLRNDRRIKAIRSRFGPAGYGLTLMLLEVLTDADYTQLNTEELEMELLAGDFGVSVTEIYSLLQLAEKIGFFSRNEQGFLICPDLNKALENVFEKRNRARIVAQTAKESISVAETLVSVTEIPQSKVKKSKVKDTNVSNMPITAEFDRFWDHYGKRTGSKSATLKEWNKLLALEQQAAYDAIDRYKVYQPDPQFRKDPERYLKHRVWESEFTIPLAPGVATQPPFNPLTTTNRPQPTQAPKGLAALNQA</sequence>
<reference evidence="3 4" key="1">
    <citation type="submission" date="2019-11" db="EMBL/GenBank/DDBJ databases">
        <title>Spirosoma endbachense sp. nov., isolated from a natural salt meadow.</title>
        <authorList>
            <person name="Rojas J."/>
            <person name="Ambika Manirajan B."/>
            <person name="Ratering S."/>
            <person name="Suarez C."/>
            <person name="Geissler-Plaum R."/>
            <person name="Schnell S."/>
        </authorList>
    </citation>
    <scope>NUCLEOTIDE SEQUENCE [LARGE SCALE GENOMIC DNA]</scope>
    <source>
        <strain evidence="3 4">I-24</strain>
    </source>
</reference>
<evidence type="ECO:0000256" key="1">
    <source>
        <dbReference type="SAM" id="MobiDB-lite"/>
    </source>
</evidence>
<gene>
    <name evidence="3" type="ORF">GJR95_20750</name>
</gene>
<dbReference type="InterPro" id="IPR025400">
    <property type="entry name" value="Lin1244/Lin1753-like_N"/>
</dbReference>
<dbReference type="KEGG" id="senf:GJR95_20750"/>
<dbReference type="Proteomes" id="UP000464577">
    <property type="component" value="Chromosome"/>
</dbReference>
<evidence type="ECO:0000313" key="4">
    <source>
        <dbReference type="Proteomes" id="UP000464577"/>
    </source>
</evidence>
<proteinExistence type="predicted"/>
<organism evidence="3 4">
    <name type="scientific">Spirosoma endbachense</name>
    <dbReference type="NCBI Taxonomy" id="2666025"/>
    <lineage>
        <taxon>Bacteria</taxon>
        <taxon>Pseudomonadati</taxon>
        <taxon>Bacteroidota</taxon>
        <taxon>Cytophagia</taxon>
        <taxon>Cytophagales</taxon>
        <taxon>Cytophagaceae</taxon>
        <taxon>Spirosoma</taxon>
    </lineage>
</organism>
<dbReference type="EMBL" id="CP045997">
    <property type="protein sequence ID" value="QHV97285.1"/>
    <property type="molecule type" value="Genomic_DNA"/>
</dbReference>
<dbReference type="AlphaFoldDB" id="A0A6P1VX09"/>
<feature type="compositionally biased region" description="Polar residues" evidence="1">
    <location>
        <begin position="243"/>
        <end position="254"/>
    </location>
</feature>
<keyword evidence="4" id="KW-1185">Reference proteome</keyword>
<feature type="domain" description="Lin1244/Lin1753-like N-terminal" evidence="2">
    <location>
        <begin position="11"/>
        <end position="96"/>
    </location>
</feature>
<feature type="region of interest" description="Disordered" evidence="1">
    <location>
        <begin position="234"/>
        <end position="265"/>
    </location>
</feature>
<protein>
    <submittedName>
        <fullName evidence="3">DUF4373 domain-containing protein</fullName>
    </submittedName>
</protein>
<evidence type="ECO:0000313" key="3">
    <source>
        <dbReference type="EMBL" id="QHV97285.1"/>
    </source>
</evidence>
<evidence type="ECO:0000259" key="2">
    <source>
        <dbReference type="Pfam" id="PF14297"/>
    </source>
</evidence>
<accession>A0A6P1VX09</accession>